<reference evidence="2" key="1">
    <citation type="submission" date="2024-02" db="UniProtKB">
        <authorList>
            <consortium name="WormBaseParasite"/>
        </authorList>
    </citation>
    <scope>IDENTIFICATION</scope>
</reference>
<evidence type="ECO:0000313" key="2">
    <source>
        <dbReference type="WBParaSite" id="TCONS_00013384.p1"/>
    </source>
</evidence>
<protein>
    <submittedName>
        <fullName evidence="2">Integrase catalytic domain-containing protein</fullName>
    </submittedName>
</protein>
<accession>A0AAF5DLA3</accession>
<organism evidence="1 2">
    <name type="scientific">Strongyloides stercoralis</name>
    <name type="common">Threadworm</name>
    <dbReference type="NCBI Taxonomy" id="6248"/>
    <lineage>
        <taxon>Eukaryota</taxon>
        <taxon>Metazoa</taxon>
        <taxon>Ecdysozoa</taxon>
        <taxon>Nematoda</taxon>
        <taxon>Chromadorea</taxon>
        <taxon>Rhabditida</taxon>
        <taxon>Tylenchina</taxon>
        <taxon>Panagrolaimomorpha</taxon>
        <taxon>Strongyloidoidea</taxon>
        <taxon>Strongyloididae</taxon>
        <taxon>Strongyloides</taxon>
    </lineage>
</organism>
<evidence type="ECO:0000313" key="1">
    <source>
        <dbReference type="Proteomes" id="UP000035681"/>
    </source>
</evidence>
<dbReference type="AlphaFoldDB" id="A0AAF5DLA3"/>
<dbReference type="Proteomes" id="UP000035681">
    <property type="component" value="Unplaced"/>
</dbReference>
<proteinExistence type="predicted"/>
<name>A0AAF5DLA3_STRER</name>
<dbReference type="WBParaSite" id="TCONS_00013384.p1">
    <property type="protein sequence ID" value="TCONS_00013384.p1"/>
    <property type="gene ID" value="XLOC_009264"/>
</dbReference>
<keyword evidence="1" id="KW-1185">Reference proteome</keyword>
<sequence length="534" mass="63507">MEFKKQNEILIYLSKFMLTEKATMGLIYMVKKILHLTKNKLMEELDSEYNFNQIVSITKRNPNNLYTTDLNKDLESFIEKFSNTEDFNFSNNLENNILELTFYGNKVFVYNPLGPNKSESSILHFCVRINEMRSSKLECIRTYGLMKAKYAKKYGYRNLTSKCIYEINNTYINVNNKILQLKVTRDNLYLQIIYGLPRIFRNAGDKHACHICMVAPKNFNRYLIVDKVEFFERRDLTIGPLMYPVNIIGNYFHDIFKGVMGYTLYLSVNYVLNKKFITAEELSNEINHYVKNIKKIQSLGKVLNKQFFKYKHCSMDRLSKKAKYPLSGNQTLSVFTTFQQWLHDLNRSVQKNTYQYNNCRYEFKNGFVKKMLNISMNYRYPTYKALKKLRQRENISNVVECVSHNVEIVDDEKKPDYITNFNFKEYANTLDNSYHYRSDTSEFSDKESDLEYENITLEWKIEATYTILLTLRRIHFQQDQETPEILNKLEELANIRSDIFDLSERNRNRVALLLLEESQLLQEQNQVMLHIPTI</sequence>